<dbReference type="InterPro" id="IPR037171">
    <property type="entry name" value="NagB/RpiA_transferase-like"/>
</dbReference>
<evidence type="ECO:0000313" key="3">
    <source>
        <dbReference type="EMBL" id="PAV09584.1"/>
    </source>
</evidence>
<feature type="binding site" evidence="2">
    <location>
        <begin position="33"/>
        <end position="35"/>
    </location>
    <ligand>
        <name>substrate</name>
    </ligand>
</feature>
<feature type="active site" description="Proton donor" evidence="2">
    <location>
        <position position="219"/>
    </location>
</feature>
<comment type="function">
    <text evidence="2">Catalyzes the interconversion of methylthioribose-1-phosphate (MTR-1-P) into methylthioribulose-1-phosphate (MTRu-1-P).</text>
</comment>
<evidence type="ECO:0000313" key="4">
    <source>
        <dbReference type="Proteomes" id="UP000243820"/>
    </source>
</evidence>
<dbReference type="InterPro" id="IPR027363">
    <property type="entry name" value="M1Pi_N"/>
</dbReference>
<dbReference type="Gene3D" id="3.40.50.10470">
    <property type="entry name" value="Translation initiation factor eif-2b, domain 2"/>
    <property type="match status" value="1"/>
</dbReference>
<reference evidence="3 4" key="1">
    <citation type="journal article" date="2017" name="BMC Genomics">
        <title>Genomic analysis of methanogenic archaea reveals a shift towards energy conservation.</title>
        <authorList>
            <person name="Gilmore S.P."/>
            <person name="Henske J.K."/>
            <person name="Sexton J.A."/>
            <person name="Solomon K.V."/>
            <person name="Seppala S."/>
            <person name="Yoo J.I."/>
            <person name="Huyett L.M."/>
            <person name="Pressman A."/>
            <person name="Cogan J.Z."/>
            <person name="Kivenson V."/>
            <person name="Peng X."/>
            <person name="Tan Y."/>
            <person name="Valentine D.L."/>
            <person name="O'Malley M.A."/>
        </authorList>
    </citation>
    <scope>NUCLEOTIDE SEQUENCE [LARGE SCALE GENOMIC DNA]</scope>
    <source>
        <strain evidence="3 4">XII</strain>
    </source>
</reference>
<dbReference type="NCBIfam" id="TIGR00524">
    <property type="entry name" value="eIF-2B_rel"/>
    <property type="match status" value="1"/>
</dbReference>
<comment type="caution">
    <text evidence="3">The sequence shown here is derived from an EMBL/GenBank/DDBJ whole genome shotgun (WGS) entry which is preliminary data.</text>
</comment>
<dbReference type="Pfam" id="PF01008">
    <property type="entry name" value="IF-2B"/>
    <property type="match status" value="1"/>
</dbReference>
<dbReference type="PANTHER" id="PTHR43475">
    <property type="entry name" value="METHYLTHIORIBOSE-1-PHOSPHATE ISOMERASE"/>
    <property type="match status" value="1"/>
</dbReference>
<dbReference type="NCBIfam" id="TIGR00512">
    <property type="entry name" value="salvage_mtnA"/>
    <property type="match status" value="1"/>
</dbReference>
<dbReference type="SUPFAM" id="SSF100950">
    <property type="entry name" value="NagB/RpiA/CoA transferase-like"/>
    <property type="match status" value="1"/>
</dbReference>
<dbReference type="GO" id="GO:0019509">
    <property type="term" value="P:L-methionine salvage from methylthioadenosine"/>
    <property type="evidence" value="ECO:0007669"/>
    <property type="project" value="UniProtKB-UniRule"/>
</dbReference>
<feature type="binding site" evidence="2">
    <location>
        <begin position="228"/>
        <end position="229"/>
    </location>
    <ligand>
        <name>substrate</name>
    </ligand>
</feature>
<evidence type="ECO:0000256" key="1">
    <source>
        <dbReference type="ARBA" id="ARBA00023235"/>
    </source>
</evidence>
<comment type="catalytic activity">
    <reaction evidence="2">
        <text>5-(methylsulfanyl)-alpha-D-ribose 1-phosphate = 5-(methylsulfanyl)-D-ribulose 1-phosphate</text>
        <dbReference type="Rhea" id="RHEA:19989"/>
        <dbReference type="ChEBI" id="CHEBI:58533"/>
        <dbReference type="ChEBI" id="CHEBI:58548"/>
        <dbReference type="EC" id="5.3.1.23"/>
    </reaction>
</comment>
<dbReference type="InterPro" id="IPR005251">
    <property type="entry name" value="IF-M1Pi"/>
</dbReference>
<comment type="similarity">
    <text evidence="2">Belongs to the EIF-2B alpha/beta/delta subunits family. MtnA subfamily.</text>
</comment>
<accession>A0AAX0Q854</accession>
<dbReference type="EC" id="5.3.1.23" evidence="2"/>
<dbReference type="GO" id="GO:0046523">
    <property type="term" value="F:S-methyl-5-thioribose-1-phosphate isomerase activity"/>
    <property type="evidence" value="ECO:0007669"/>
    <property type="project" value="UniProtKB-UniRule"/>
</dbReference>
<keyword evidence="4" id="KW-1185">Reference proteome</keyword>
<dbReference type="EMBL" id="LMVO01000011">
    <property type="protein sequence ID" value="PAV09584.1"/>
    <property type="molecule type" value="Genomic_DNA"/>
</dbReference>
<feature type="binding site" evidence="2">
    <location>
        <position position="178"/>
    </location>
    <ligand>
        <name>substrate</name>
    </ligand>
</feature>
<dbReference type="PANTHER" id="PTHR43475:SF1">
    <property type="entry name" value="METHYLTHIORIBOSE-1-PHOSPHATE ISOMERASE"/>
    <property type="match status" value="1"/>
</dbReference>
<sequence length="322" mass="34667">MLIDQTLLPTEYKVIEITEVSRLADAIRRLEVRGAPALGVAGAFGVALSATRCVSDVEFDETIASDAALLKSTRPTAVNLAWGVDKVLRSMENLPPEMARIMALFAAKNIAENDTKACMFLGHNGASLLPQIGTVLTHCNAGALACSSWGTALGVIRSAKKMGKKISVISCETRPLLQGSRLTAWELARDEIPVTTIVDSEAAFLMRQGKIDAVIVGADRITKDAVFNKIGTYMHAVCAKHHGIPFYVAAPTPTFDAGASEVEITIEQRGRDEVSGFFGRTTVPENVPVINYAFDATPLDLVTAIITEKGVLYPPYDFTDLR</sequence>
<dbReference type="InterPro" id="IPR042529">
    <property type="entry name" value="IF_2B-like_C"/>
</dbReference>
<protein>
    <recommendedName>
        <fullName evidence="2">Putative methylthioribose-1-phosphate isomerase</fullName>
        <shortName evidence="2">M1Pi</shortName>
        <shortName evidence="2">MTR-1-P isomerase</shortName>
        <ecNumber evidence="2">5.3.1.23</ecNumber>
    </recommendedName>
    <alternativeName>
        <fullName evidence="2">MTNA-like protein</fullName>
        <shortName evidence="2">aMTNA</shortName>
    </alternativeName>
    <alternativeName>
        <fullName evidence="2">S-methyl-5-thioribose-1-phosphate isomerase</fullName>
    </alternativeName>
</protein>
<dbReference type="InterPro" id="IPR000649">
    <property type="entry name" value="IF-2B-related"/>
</dbReference>
<dbReference type="HAMAP" id="MF_01678">
    <property type="entry name" value="Salvage_MtnA"/>
    <property type="match status" value="1"/>
</dbReference>
<gene>
    <name evidence="3" type="ORF">ASJ83_06480</name>
</gene>
<dbReference type="NCBIfam" id="NF004326">
    <property type="entry name" value="PRK05720.1"/>
    <property type="match status" value="1"/>
</dbReference>
<dbReference type="AlphaFoldDB" id="A0AAX0Q854"/>
<dbReference type="Gene3D" id="1.20.120.420">
    <property type="entry name" value="translation initiation factor eif-2b, domain 1"/>
    <property type="match status" value="1"/>
</dbReference>
<keyword evidence="1 2" id="KW-0413">Isomerase</keyword>
<keyword evidence="2" id="KW-0028">Amino-acid biosynthesis</keyword>
<organism evidence="3 4">
    <name type="scientific">Methanocorpusculum parvum</name>
    <dbReference type="NCBI Taxonomy" id="2193"/>
    <lineage>
        <taxon>Archaea</taxon>
        <taxon>Methanobacteriati</taxon>
        <taxon>Methanobacteriota</taxon>
        <taxon>Stenosarchaea group</taxon>
        <taxon>Methanomicrobia</taxon>
        <taxon>Methanomicrobiales</taxon>
        <taxon>Methanocorpusculaceae</taxon>
        <taxon>Methanocorpusculum</taxon>
    </lineage>
</organism>
<keyword evidence="2" id="KW-0486">Methionine biosynthesis</keyword>
<name>A0AAX0Q854_9EURY</name>
<evidence type="ECO:0000256" key="2">
    <source>
        <dbReference type="HAMAP-Rule" id="MF_01678"/>
    </source>
</evidence>
<dbReference type="FunFam" id="3.40.50.10470:FF:000006">
    <property type="entry name" value="Methylthioribose-1-phosphate isomerase"/>
    <property type="match status" value="1"/>
</dbReference>
<dbReference type="Proteomes" id="UP000243820">
    <property type="component" value="Unassembled WGS sequence"/>
</dbReference>
<dbReference type="InterPro" id="IPR011559">
    <property type="entry name" value="Initiation_fac_2B_a/b/d"/>
</dbReference>
<feature type="site" description="Transition state stabilizer" evidence="2">
    <location>
        <position position="139"/>
    </location>
</feature>
<proteinExistence type="inferred from homology"/>
<feature type="binding site" evidence="2">
    <location>
        <position position="74"/>
    </location>
    <ligand>
        <name>substrate</name>
    </ligand>
</feature>